<gene>
    <name evidence="3" type="ORF">OJ997_29605</name>
</gene>
<dbReference type="Proteomes" id="UP001147653">
    <property type="component" value="Unassembled WGS sequence"/>
</dbReference>
<keyword evidence="3" id="KW-0482">Metalloprotease</keyword>
<dbReference type="Pfam" id="PF05547">
    <property type="entry name" value="Peptidase_M6"/>
    <property type="match status" value="1"/>
</dbReference>
<evidence type="ECO:0000313" key="4">
    <source>
        <dbReference type="Proteomes" id="UP001147653"/>
    </source>
</evidence>
<protein>
    <submittedName>
        <fullName evidence="3">M6 family metalloprotease domain-containing protein</fullName>
    </submittedName>
</protein>
<dbReference type="InterPro" id="IPR008757">
    <property type="entry name" value="Peptidase_M6-like_domain"/>
</dbReference>
<organism evidence="3 4">
    <name type="scientific">Solirubrobacter phytolaccae</name>
    <dbReference type="NCBI Taxonomy" id="1404360"/>
    <lineage>
        <taxon>Bacteria</taxon>
        <taxon>Bacillati</taxon>
        <taxon>Actinomycetota</taxon>
        <taxon>Thermoleophilia</taxon>
        <taxon>Solirubrobacterales</taxon>
        <taxon>Solirubrobacteraceae</taxon>
        <taxon>Solirubrobacter</taxon>
    </lineage>
</organism>
<evidence type="ECO:0000256" key="1">
    <source>
        <dbReference type="SAM" id="SignalP"/>
    </source>
</evidence>
<dbReference type="AlphaFoldDB" id="A0A9X3NN54"/>
<keyword evidence="1" id="KW-0732">Signal</keyword>
<proteinExistence type="predicted"/>
<dbReference type="NCBIfam" id="TIGR03296">
    <property type="entry name" value="M6dom_TIGR03296"/>
    <property type="match status" value="1"/>
</dbReference>
<accession>A0A9X3NN54</accession>
<dbReference type="RefSeq" id="WP_270028951.1">
    <property type="nucleotide sequence ID" value="NZ_JAPDDP010000077.1"/>
</dbReference>
<feature type="domain" description="Peptidase M6-like" evidence="2">
    <location>
        <begin position="287"/>
        <end position="339"/>
    </location>
</feature>
<reference evidence="3" key="1">
    <citation type="submission" date="2022-10" db="EMBL/GenBank/DDBJ databases">
        <title>The WGS of Solirubrobacter phytolaccae KCTC 29190.</title>
        <authorList>
            <person name="Jiang Z."/>
        </authorList>
    </citation>
    <scope>NUCLEOTIDE SEQUENCE</scope>
    <source>
        <strain evidence="3">KCTC 29190</strain>
    </source>
</reference>
<dbReference type="GO" id="GO:0006508">
    <property type="term" value="P:proteolysis"/>
    <property type="evidence" value="ECO:0007669"/>
    <property type="project" value="InterPro"/>
</dbReference>
<feature type="chain" id="PRO_5040757881" evidence="1">
    <location>
        <begin position="25"/>
        <end position="845"/>
    </location>
</feature>
<feature type="signal peptide" evidence="1">
    <location>
        <begin position="1"/>
        <end position="24"/>
    </location>
</feature>
<keyword evidence="3" id="KW-0645">Protease</keyword>
<dbReference type="GO" id="GO:0008237">
    <property type="term" value="F:metallopeptidase activity"/>
    <property type="evidence" value="ECO:0007669"/>
    <property type="project" value="UniProtKB-KW"/>
</dbReference>
<keyword evidence="4" id="KW-1185">Reference proteome</keyword>
<dbReference type="EMBL" id="JAPDDP010000077">
    <property type="protein sequence ID" value="MDA0184497.1"/>
    <property type="molecule type" value="Genomic_DNA"/>
</dbReference>
<sequence length="845" mass="89662">MIKNAVLAAAAVAATVVAASPAIAAPPAPLDPQNWSFQDNLTWSDYKPLPGPDYSDPSIQPTVKKWKVALILVDYPDRPFTVTQAAGSNIFGNPSAAAHSVPREQVPQFYADFLNKPQALNNFQTMNRYWMEDSFGRYGVELVPFGPYRLPLKAHQYHVAGGHQDNTLDCPNPTRATPNPEPCNQNFTTAARNAWLADIDAPGNPVQASDFDNMFWTSAGQDESGSWQEFGEMRFASPEAVTDPFGPKAYDPLHPRGNWAKTRYIPWTSWASAATVWPSASGNSSTEAESAGMAVYAHELSHNLSIPDNYNNPFTAPYQRTASGMWDMMSRGSFNGPGGQHTRWQIPPTQGSSLGAQHNMRNKRFLNFISDDDLLRLNRSGLAQTGLAVAEVKAREVAPNGDLAGIRVNMDGDGDRNRVCPDTAAGVDLTCEGPWLTDPAGTLPLGVYGKFSDYTVEVVQQIGSDSFAPGHGVLLGKSKASQANGNGTCGSYSCFVWYIDSNPQDIDQVDFVRPDGTVQKATPGDERQLNDGSFNVGVNSGSEYEYTTTANGLQFYILDKRTDAQGVLRYKVGIRSLEGTGPQTRGVSLSSATKGTSEGLATCTFSLKNTGVGAEVPAAAHPTTNAAKYFNSDIYRLTATSNTTGWTAHVKNALTTAEFGQSVDVPVYIDKAVGAPAAGSVTLNATSESDKTKTMSATCTYGTGDTVGGTVPATLALSLGTPPSFGAFTPGAQKDYYASTKATVTSTAGDATLSIADPSTTAPGHLVNGAFSLPEPLQANAALGATPGNTYTPLGGSPLNVFAWATPTSNAEVAVGFKQSIKANDALRTGTYAKTLTFTLSTTNP</sequence>
<comment type="caution">
    <text evidence="3">The sequence shown here is derived from an EMBL/GenBank/DDBJ whole genome shotgun (WGS) entry which is preliminary data.</text>
</comment>
<keyword evidence="3" id="KW-0378">Hydrolase</keyword>
<name>A0A9X3NN54_9ACTN</name>
<evidence type="ECO:0000259" key="2">
    <source>
        <dbReference type="Pfam" id="PF05547"/>
    </source>
</evidence>
<evidence type="ECO:0000313" key="3">
    <source>
        <dbReference type="EMBL" id="MDA0184497.1"/>
    </source>
</evidence>